<comment type="caution">
    <text evidence="2">The sequence shown here is derived from an EMBL/GenBank/DDBJ whole genome shotgun (WGS) entry which is preliminary data.</text>
</comment>
<sequence length="354" mass="40333">MDNQFLIVGQGIAGSLLAYDMYKAGHKFKIVSCPEGSLTSDVATRRYNPAIFDKLAKNWNVDELLPVMTNLYQDIENELGQQFLHPVDFTQPLNENEIRVWNERIFDGDFSDYMESADTGWIKRGMDNFNLFNRVGKSGYLDLAKLLSELKQFFKENGNLIEANFKYQDIGFINGHITWRGVSAKTIVFCEGHHATKNPYFKSIPFIPTKGELIEIECKKLPDDYIIDENLFVMPMGNSCFKVGATYDYSKQNGKTVIDTKADLVNRLDKLISLPYKIISHWSGIRPAVSDRRPVLGVHPNNQHIAVFNGLGTKGVILAPYFAREMMYSLVNRNYILDKKIDIRRFSANCVGVV</sequence>
<feature type="domain" description="FAD dependent oxidoreductase" evidence="1">
    <location>
        <begin position="6"/>
        <end position="326"/>
    </location>
</feature>
<protein>
    <submittedName>
        <fullName evidence="2">Glycine/D-amino acid oxidase-like deaminating enzyme</fullName>
    </submittedName>
</protein>
<proteinExistence type="predicted"/>
<dbReference type="Proteomes" id="UP000284531">
    <property type="component" value="Unassembled WGS sequence"/>
</dbReference>
<evidence type="ECO:0000259" key="1">
    <source>
        <dbReference type="Pfam" id="PF01266"/>
    </source>
</evidence>
<dbReference type="EMBL" id="RAPQ01000009">
    <property type="protein sequence ID" value="RKE01954.1"/>
    <property type="molecule type" value="Genomic_DNA"/>
</dbReference>
<evidence type="ECO:0000313" key="2">
    <source>
        <dbReference type="EMBL" id="RKE01954.1"/>
    </source>
</evidence>
<dbReference type="Pfam" id="PF01266">
    <property type="entry name" value="DAO"/>
    <property type="match status" value="1"/>
</dbReference>
<dbReference type="SUPFAM" id="SSF54373">
    <property type="entry name" value="FAD-linked reductases, C-terminal domain"/>
    <property type="match status" value="1"/>
</dbReference>
<evidence type="ECO:0000313" key="3">
    <source>
        <dbReference type="Proteomes" id="UP000284531"/>
    </source>
</evidence>
<reference evidence="2 3" key="1">
    <citation type="submission" date="2018-09" db="EMBL/GenBank/DDBJ databases">
        <title>Genomic Encyclopedia of Archaeal and Bacterial Type Strains, Phase II (KMG-II): from individual species to whole genera.</title>
        <authorList>
            <person name="Goeker M."/>
        </authorList>
    </citation>
    <scope>NUCLEOTIDE SEQUENCE [LARGE SCALE GENOMIC DNA]</scope>
    <source>
        <strain evidence="2 3">DSM 21950</strain>
    </source>
</reference>
<dbReference type="InterPro" id="IPR036188">
    <property type="entry name" value="FAD/NAD-bd_sf"/>
</dbReference>
<organism evidence="2 3">
    <name type="scientific">Marinifilum flexuosum</name>
    <dbReference type="NCBI Taxonomy" id="1117708"/>
    <lineage>
        <taxon>Bacteria</taxon>
        <taxon>Pseudomonadati</taxon>
        <taxon>Bacteroidota</taxon>
        <taxon>Bacteroidia</taxon>
        <taxon>Marinilabiliales</taxon>
        <taxon>Marinifilaceae</taxon>
    </lineage>
</organism>
<keyword evidence="3" id="KW-1185">Reference proteome</keyword>
<gene>
    <name evidence="2" type="ORF">BXY64_2029</name>
</gene>
<dbReference type="InterPro" id="IPR006076">
    <property type="entry name" value="FAD-dep_OxRdtase"/>
</dbReference>
<name>A0A419X2J1_9BACT</name>
<dbReference type="AlphaFoldDB" id="A0A419X2J1"/>
<accession>A0A419X2J1</accession>
<dbReference type="Gene3D" id="3.50.50.60">
    <property type="entry name" value="FAD/NAD(P)-binding domain"/>
    <property type="match status" value="1"/>
</dbReference>
<dbReference type="OrthoDB" id="214253at2"/>
<dbReference type="Gene3D" id="3.30.9.10">
    <property type="entry name" value="D-Amino Acid Oxidase, subunit A, domain 2"/>
    <property type="match status" value="1"/>
</dbReference>
<dbReference type="SUPFAM" id="SSF51971">
    <property type="entry name" value="Nucleotide-binding domain"/>
    <property type="match status" value="1"/>
</dbReference>
<dbReference type="RefSeq" id="WP_120239826.1">
    <property type="nucleotide sequence ID" value="NZ_RAPQ01000009.1"/>
</dbReference>